<dbReference type="Pfam" id="PF14559">
    <property type="entry name" value="TPR_19"/>
    <property type="match status" value="1"/>
</dbReference>
<dbReference type="InterPro" id="IPR019734">
    <property type="entry name" value="TPR_rpt"/>
</dbReference>
<dbReference type="STRING" id="1225476.A1D18_06595"/>
<dbReference type="EMBL" id="LUKY01000033">
    <property type="protein sequence ID" value="OIZ94500.1"/>
    <property type="molecule type" value="Genomic_DNA"/>
</dbReference>
<dbReference type="AlphaFoldDB" id="A0A1J8P410"/>
<dbReference type="Proteomes" id="UP000183924">
    <property type="component" value="Unassembled WGS sequence"/>
</dbReference>
<dbReference type="OrthoDB" id="9809392at2"/>
<feature type="repeat" description="TPR" evidence="3">
    <location>
        <begin position="72"/>
        <end position="105"/>
    </location>
</feature>
<sequence>MNENNARGDQNSLLNSNQILISGNEMKQPPQPEEELSAEVLFQQALEAHALGDIKYAKDSYEYILSKQPDHVETIHALGLLASELQQWEVAIAWIQKALSLQPNSARFHLHLANAFKKTNQFEFALTHYQAALHLNPEYAEAHNNLAGLFYKQNQLNTACQHYKQAVVLKPDYLEAHFNLGLVFLAQQEKKTALTQFKNVLSLHPNSIPAHWQLANIYWQDQDLEKVHYHYEKILVLDPNSVDLLNNFAALMLKKERPDVAIDYFKRALVIDPKHKTARNNLAATLLQANQFKEAIWHYSLYLNLEPLDVEALFNRAHSLMLTGHLNEAIIDLKKILTIDDQQIDAYCNLAAIYLKLNDRIAALTHYQTILNLTHKHAIANYMVSALTQQSIPDSAPLEYIKNLFDNYAFQFDAHLQNILLYKTPKLLREQLNPFLKNKQYNLLDLGCGTGLSGQSFIDIAKKITGIDISRNMLNKAKEKACYDILIENDILNGVAELKDYFDLILCIDTLVYFGNLNEFFAKIMPRLATNGLFAFSIELADGIISSYTLQTNGRYQHAEIYVRELAKKNELTLLKYTNVVGRQQDNQAINTGLFIFHKK</sequence>
<dbReference type="Pfam" id="PF13181">
    <property type="entry name" value="TPR_8"/>
    <property type="match status" value="3"/>
</dbReference>
<accession>A0A1J8P410</accession>
<feature type="repeat" description="TPR" evidence="3">
    <location>
        <begin position="208"/>
        <end position="241"/>
    </location>
</feature>
<feature type="domain" description="Methyltransferase type 11" evidence="4">
    <location>
        <begin position="444"/>
        <end position="536"/>
    </location>
</feature>
<dbReference type="Pfam" id="PF13414">
    <property type="entry name" value="TPR_11"/>
    <property type="match status" value="1"/>
</dbReference>
<keyword evidence="1" id="KW-0677">Repeat</keyword>
<feature type="repeat" description="TPR" evidence="3">
    <location>
        <begin position="140"/>
        <end position="173"/>
    </location>
</feature>
<feature type="repeat" description="TPR" evidence="3">
    <location>
        <begin position="242"/>
        <end position="275"/>
    </location>
</feature>
<feature type="repeat" description="TPR" evidence="3">
    <location>
        <begin position="344"/>
        <end position="377"/>
    </location>
</feature>
<dbReference type="Gene3D" id="3.40.50.150">
    <property type="entry name" value="Vaccinia Virus protein VP39"/>
    <property type="match status" value="1"/>
</dbReference>
<dbReference type="PROSITE" id="PS50005">
    <property type="entry name" value="TPR"/>
    <property type="match status" value="7"/>
</dbReference>
<reference evidence="5 6" key="1">
    <citation type="submission" date="2016-03" db="EMBL/GenBank/DDBJ databases">
        <title>Comparative genomics of Rickettsiella.</title>
        <authorList>
            <person name="Chandler C."/>
            <person name="Wang Y."/>
        </authorList>
    </citation>
    <scope>NUCLEOTIDE SEQUENCE [LARGE SCALE GENOMIC DNA]</scope>
    <source>
        <strain evidence="5 6">RCFS May 2013</strain>
    </source>
</reference>
<evidence type="ECO:0000256" key="2">
    <source>
        <dbReference type="ARBA" id="ARBA00022803"/>
    </source>
</evidence>
<dbReference type="Pfam" id="PF08241">
    <property type="entry name" value="Methyltransf_11"/>
    <property type="match status" value="1"/>
</dbReference>
<evidence type="ECO:0000259" key="4">
    <source>
        <dbReference type="Pfam" id="PF08241"/>
    </source>
</evidence>
<dbReference type="InterPro" id="IPR011990">
    <property type="entry name" value="TPR-like_helical_dom_sf"/>
</dbReference>
<evidence type="ECO:0000256" key="1">
    <source>
        <dbReference type="ARBA" id="ARBA00022737"/>
    </source>
</evidence>
<dbReference type="InterPro" id="IPR029063">
    <property type="entry name" value="SAM-dependent_MTases_sf"/>
</dbReference>
<dbReference type="PANTHER" id="PTHR45586">
    <property type="entry name" value="TPR REPEAT-CONTAINING PROTEIN PA4667"/>
    <property type="match status" value="1"/>
</dbReference>
<dbReference type="InterPro" id="IPR051012">
    <property type="entry name" value="CellSynth/LPSAsmb/PSIAsmb"/>
</dbReference>
<keyword evidence="6" id="KW-1185">Reference proteome</keyword>
<protein>
    <recommendedName>
        <fullName evidence="4">Methyltransferase type 11 domain-containing protein</fullName>
    </recommendedName>
</protein>
<comment type="caution">
    <text evidence="5">The sequence shown here is derived from an EMBL/GenBank/DDBJ whole genome shotgun (WGS) entry which is preliminary data.</text>
</comment>
<dbReference type="PANTHER" id="PTHR45586:SF1">
    <property type="entry name" value="LIPOPOLYSACCHARIDE ASSEMBLY PROTEIN B"/>
    <property type="match status" value="1"/>
</dbReference>
<feature type="repeat" description="TPR" evidence="3">
    <location>
        <begin position="174"/>
        <end position="207"/>
    </location>
</feature>
<dbReference type="RefSeq" id="WP_071662989.1">
    <property type="nucleotide sequence ID" value="NZ_LUKY01000033.1"/>
</dbReference>
<organism evidence="5 6">
    <name type="scientific">Candidatus Rickettsiella isopodorum</name>
    <dbReference type="NCBI Taxonomy" id="1225476"/>
    <lineage>
        <taxon>Bacteria</taxon>
        <taxon>Pseudomonadati</taxon>
        <taxon>Pseudomonadota</taxon>
        <taxon>Gammaproteobacteria</taxon>
        <taxon>Legionellales</taxon>
        <taxon>Coxiellaceae</taxon>
        <taxon>Rickettsiella</taxon>
    </lineage>
</organism>
<dbReference type="GO" id="GO:0008757">
    <property type="term" value="F:S-adenosylmethionine-dependent methyltransferase activity"/>
    <property type="evidence" value="ECO:0007669"/>
    <property type="project" value="InterPro"/>
</dbReference>
<feature type="repeat" description="TPR" evidence="3">
    <location>
        <begin position="106"/>
        <end position="139"/>
    </location>
</feature>
<keyword evidence="2 3" id="KW-0802">TPR repeat</keyword>
<gene>
    <name evidence="5" type="ORF">A1D18_06595</name>
</gene>
<dbReference type="SUPFAM" id="SSF53335">
    <property type="entry name" value="S-adenosyl-L-methionine-dependent methyltransferases"/>
    <property type="match status" value="1"/>
</dbReference>
<dbReference type="CDD" id="cd02440">
    <property type="entry name" value="AdoMet_MTases"/>
    <property type="match status" value="1"/>
</dbReference>
<dbReference type="SUPFAM" id="SSF48452">
    <property type="entry name" value="TPR-like"/>
    <property type="match status" value="2"/>
</dbReference>
<evidence type="ECO:0000256" key="3">
    <source>
        <dbReference type="PROSITE-ProRule" id="PRU00339"/>
    </source>
</evidence>
<evidence type="ECO:0000313" key="5">
    <source>
        <dbReference type="EMBL" id="OIZ94500.1"/>
    </source>
</evidence>
<proteinExistence type="predicted"/>
<dbReference type="Gene3D" id="1.25.40.10">
    <property type="entry name" value="Tetratricopeptide repeat domain"/>
    <property type="match status" value="5"/>
</dbReference>
<name>A0A1J8P410_9COXI</name>
<dbReference type="SMART" id="SM00028">
    <property type="entry name" value="TPR"/>
    <property type="match status" value="10"/>
</dbReference>
<evidence type="ECO:0000313" key="6">
    <source>
        <dbReference type="Proteomes" id="UP000183924"/>
    </source>
</evidence>
<dbReference type="InterPro" id="IPR013216">
    <property type="entry name" value="Methyltransf_11"/>
</dbReference>